<feature type="transmembrane region" description="Helical" evidence="7">
    <location>
        <begin position="12"/>
        <end position="32"/>
    </location>
</feature>
<keyword evidence="3" id="KW-1003">Cell membrane</keyword>
<dbReference type="PANTHER" id="PTHR43163">
    <property type="entry name" value="DIPEPTIDE TRANSPORT SYSTEM PERMEASE PROTEIN DPPB-RELATED"/>
    <property type="match status" value="1"/>
</dbReference>
<dbReference type="InterPro" id="IPR035906">
    <property type="entry name" value="MetI-like_sf"/>
</dbReference>
<evidence type="ECO:0000256" key="3">
    <source>
        <dbReference type="ARBA" id="ARBA00022475"/>
    </source>
</evidence>
<feature type="domain" description="ABC transmembrane type-1" evidence="8">
    <location>
        <begin position="97"/>
        <end position="193"/>
    </location>
</feature>
<evidence type="ECO:0000256" key="4">
    <source>
        <dbReference type="ARBA" id="ARBA00022692"/>
    </source>
</evidence>
<keyword evidence="4 7" id="KW-0812">Transmembrane</keyword>
<dbReference type="AlphaFoldDB" id="X1T5V0"/>
<dbReference type="EMBL" id="BARW01021231">
    <property type="protein sequence ID" value="GAJ00713.1"/>
    <property type="molecule type" value="Genomic_DNA"/>
</dbReference>
<dbReference type="InterPro" id="IPR045621">
    <property type="entry name" value="BPD_transp_1_N"/>
</dbReference>
<dbReference type="Gene3D" id="1.10.3720.10">
    <property type="entry name" value="MetI-like"/>
    <property type="match status" value="1"/>
</dbReference>
<organism evidence="9">
    <name type="scientific">marine sediment metagenome</name>
    <dbReference type="NCBI Taxonomy" id="412755"/>
    <lineage>
        <taxon>unclassified sequences</taxon>
        <taxon>metagenomes</taxon>
        <taxon>ecological metagenomes</taxon>
    </lineage>
</organism>
<evidence type="ECO:0000256" key="1">
    <source>
        <dbReference type="ARBA" id="ARBA00004651"/>
    </source>
</evidence>
<evidence type="ECO:0000313" key="9">
    <source>
        <dbReference type="EMBL" id="GAJ00713.1"/>
    </source>
</evidence>
<evidence type="ECO:0000259" key="8">
    <source>
        <dbReference type="PROSITE" id="PS50928"/>
    </source>
</evidence>
<keyword evidence="2" id="KW-0813">Transport</keyword>
<feature type="transmembrane region" description="Helical" evidence="7">
    <location>
        <begin position="103"/>
        <end position="125"/>
    </location>
</feature>
<dbReference type="PROSITE" id="PS50928">
    <property type="entry name" value="ABC_TM1"/>
    <property type="match status" value="1"/>
</dbReference>
<comment type="subcellular location">
    <subcellularLocation>
        <location evidence="1">Cell membrane</location>
        <topology evidence="1">Multi-pass membrane protein</topology>
    </subcellularLocation>
</comment>
<keyword evidence="5 7" id="KW-1133">Transmembrane helix</keyword>
<dbReference type="SUPFAM" id="SSF161098">
    <property type="entry name" value="MetI-like"/>
    <property type="match status" value="1"/>
</dbReference>
<accession>X1T5V0</accession>
<dbReference type="Pfam" id="PF19300">
    <property type="entry name" value="BPD_transp_1_N"/>
    <property type="match status" value="1"/>
</dbReference>
<reference evidence="9" key="1">
    <citation type="journal article" date="2014" name="Front. Microbiol.">
        <title>High frequency of phylogenetically diverse reductive dehalogenase-homologous genes in deep subseafloor sedimentary metagenomes.</title>
        <authorList>
            <person name="Kawai M."/>
            <person name="Futagami T."/>
            <person name="Toyoda A."/>
            <person name="Takaki Y."/>
            <person name="Nishi S."/>
            <person name="Hori S."/>
            <person name="Arai W."/>
            <person name="Tsubouchi T."/>
            <person name="Morono Y."/>
            <person name="Uchiyama I."/>
            <person name="Ito T."/>
            <person name="Fujiyama A."/>
            <person name="Inagaki F."/>
            <person name="Takami H."/>
        </authorList>
    </citation>
    <scope>NUCLEOTIDE SEQUENCE</scope>
    <source>
        <strain evidence="9">Expedition CK06-06</strain>
    </source>
</reference>
<sequence length="193" mass="21720">MRLGPFILRRLAISIFVLFGLSILIFLIARIVPGDPARMALGPRAPVDVVERLRQQMHLDRPLLQQYGLWLWEVAHGNLGDSLVTRRPVRQDIREFFPATLELVGLTALFIIVAGISLGVISARYANTWFDNVVRLFSYLGIVTPAFAWAVILMLLFGFVWHIFPTYGRLTEGVIPPSTITGMYTVDSLLNGR</sequence>
<dbReference type="Pfam" id="PF00528">
    <property type="entry name" value="BPD_transp_1"/>
    <property type="match status" value="1"/>
</dbReference>
<dbReference type="GO" id="GO:0071916">
    <property type="term" value="F:dipeptide transmembrane transporter activity"/>
    <property type="evidence" value="ECO:0007669"/>
    <property type="project" value="TreeGrafter"/>
</dbReference>
<comment type="caution">
    <text evidence="9">The sequence shown here is derived from an EMBL/GenBank/DDBJ whole genome shotgun (WGS) entry which is preliminary data.</text>
</comment>
<name>X1T5V0_9ZZZZ</name>
<protein>
    <recommendedName>
        <fullName evidence="8">ABC transmembrane type-1 domain-containing protein</fullName>
    </recommendedName>
</protein>
<dbReference type="PANTHER" id="PTHR43163:SF6">
    <property type="entry name" value="DIPEPTIDE TRANSPORT SYSTEM PERMEASE PROTEIN DPPB-RELATED"/>
    <property type="match status" value="1"/>
</dbReference>
<proteinExistence type="predicted"/>
<feature type="non-terminal residue" evidence="9">
    <location>
        <position position="193"/>
    </location>
</feature>
<evidence type="ECO:0000256" key="5">
    <source>
        <dbReference type="ARBA" id="ARBA00022989"/>
    </source>
</evidence>
<gene>
    <name evidence="9" type="ORF">S12H4_35711</name>
</gene>
<dbReference type="InterPro" id="IPR000515">
    <property type="entry name" value="MetI-like"/>
</dbReference>
<keyword evidence="6 7" id="KW-0472">Membrane</keyword>
<dbReference type="GO" id="GO:0005886">
    <property type="term" value="C:plasma membrane"/>
    <property type="evidence" value="ECO:0007669"/>
    <property type="project" value="UniProtKB-SubCell"/>
</dbReference>
<evidence type="ECO:0000256" key="7">
    <source>
        <dbReference type="SAM" id="Phobius"/>
    </source>
</evidence>
<evidence type="ECO:0000256" key="6">
    <source>
        <dbReference type="ARBA" id="ARBA00023136"/>
    </source>
</evidence>
<evidence type="ECO:0000256" key="2">
    <source>
        <dbReference type="ARBA" id="ARBA00022448"/>
    </source>
</evidence>
<dbReference type="CDD" id="cd06261">
    <property type="entry name" value="TM_PBP2"/>
    <property type="match status" value="1"/>
</dbReference>
<feature type="transmembrane region" description="Helical" evidence="7">
    <location>
        <begin position="137"/>
        <end position="164"/>
    </location>
</feature>